<dbReference type="GO" id="GO:0015689">
    <property type="term" value="P:molybdate ion transport"/>
    <property type="evidence" value="ECO:0007669"/>
    <property type="project" value="InterPro"/>
</dbReference>
<dbReference type="PROSITE" id="PS51866">
    <property type="entry name" value="MOP"/>
    <property type="match status" value="1"/>
</dbReference>
<keyword evidence="1" id="KW-0500">Molybdenum</keyword>
<dbReference type="EMBL" id="CAEZXW010000002">
    <property type="protein sequence ID" value="CAB4691485.1"/>
    <property type="molecule type" value="Genomic_DNA"/>
</dbReference>
<dbReference type="AlphaFoldDB" id="A0A6J6P4B0"/>
<evidence type="ECO:0000313" key="3">
    <source>
        <dbReference type="EMBL" id="CAB4691485.1"/>
    </source>
</evidence>
<dbReference type="SUPFAM" id="SSF50331">
    <property type="entry name" value="MOP-like"/>
    <property type="match status" value="1"/>
</dbReference>
<name>A0A6J6P4B0_9ZZZZ</name>
<dbReference type="InterPro" id="IPR004606">
    <property type="entry name" value="Mop_domain"/>
</dbReference>
<feature type="domain" description="Mop" evidence="2">
    <location>
        <begin position="24"/>
        <end position="89"/>
    </location>
</feature>
<gene>
    <name evidence="3" type="ORF">UFOPK2593_00082</name>
</gene>
<accession>A0A6J6P4B0</accession>
<dbReference type="InterPro" id="IPR008995">
    <property type="entry name" value="Mo/tungstate-bd_C_term_dom"/>
</dbReference>
<dbReference type="Pfam" id="PF03459">
    <property type="entry name" value="TOBE"/>
    <property type="match status" value="1"/>
</dbReference>
<protein>
    <submittedName>
        <fullName evidence="3">Unannotated protein</fullName>
    </submittedName>
</protein>
<dbReference type="Gene3D" id="2.40.50.100">
    <property type="match status" value="1"/>
</dbReference>
<evidence type="ECO:0000256" key="1">
    <source>
        <dbReference type="ARBA" id="ARBA00022505"/>
    </source>
</evidence>
<reference evidence="3" key="1">
    <citation type="submission" date="2020-05" db="EMBL/GenBank/DDBJ databases">
        <authorList>
            <person name="Chiriac C."/>
            <person name="Salcher M."/>
            <person name="Ghai R."/>
            <person name="Kavagutti S V."/>
        </authorList>
    </citation>
    <scope>NUCLEOTIDE SEQUENCE</scope>
</reference>
<organism evidence="3">
    <name type="scientific">freshwater metagenome</name>
    <dbReference type="NCBI Taxonomy" id="449393"/>
    <lineage>
        <taxon>unclassified sequences</taxon>
        <taxon>metagenomes</taxon>
        <taxon>ecological metagenomes</taxon>
    </lineage>
</organism>
<proteinExistence type="predicted"/>
<sequence length="90" mass="9291">MTVSGVDLAAIARGEGPEVIDGHRSSARNRFVGLVTRVEKEGLVGIVEIQAGPHRIISMVTADAITDLGLTPGARAVASIKSTNVVIETA</sequence>
<evidence type="ECO:0000259" key="2">
    <source>
        <dbReference type="PROSITE" id="PS51866"/>
    </source>
</evidence>
<dbReference type="InterPro" id="IPR005116">
    <property type="entry name" value="Transp-assoc_OB_typ1"/>
</dbReference>